<evidence type="ECO:0000256" key="3">
    <source>
        <dbReference type="ARBA" id="ARBA00023163"/>
    </source>
</evidence>
<dbReference type="GO" id="GO:0005829">
    <property type="term" value="C:cytosol"/>
    <property type="evidence" value="ECO:0007669"/>
    <property type="project" value="TreeGrafter"/>
</dbReference>
<keyword evidence="1" id="KW-0805">Transcription regulation</keyword>
<dbReference type="PANTHER" id="PTHR24567:SF74">
    <property type="entry name" value="HTH-TYPE TRANSCRIPTIONAL REGULATOR ARCR"/>
    <property type="match status" value="1"/>
</dbReference>
<evidence type="ECO:0000256" key="4">
    <source>
        <dbReference type="SAM" id="MobiDB-lite"/>
    </source>
</evidence>
<feature type="region of interest" description="Disordered" evidence="4">
    <location>
        <begin position="18"/>
        <end position="38"/>
    </location>
</feature>
<dbReference type="PROSITE" id="PS50042">
    <property type="entry name" value="CNMP_BINDING_3"/>
    <property type="match status" value="1"/>
</dbReference>
<keyword evidence="3" id="KW-0804">Transcription</keyword>
<dbReference type="GO" id="GO:0003677">
    <property type="term" value="F:DNA binding"/>
    <property type="evidence" value="ECO:0007669"/>
    <property type="project" value="UniProtKB-KW"/>
</dbReference>
<dbReference type="Gene3D" id="1.10.10.10">
    <property type="entry name" value="Winged helix-like DNA-binding domain superfamily/Winged helix DNA-binding domain"/>
    <property type="match status" value="1"/>
</dbReference>
<dbReference type="PROSITE" id="PS51063">
    <property type="entry name" value="HTH_CRP_2"/>
    <property type="match status" value="1"/>
</dbReference>
<dbReference type="InterPro" id="IPR014710">
    <property type="entry name" value="RmlC-like_jellyroll"/>
</dbReference>
<dbReference type="CDD" id="cd00038">
    <property type="entry name" value="CAP_ED"/>
    <property type="match status" value="1"/>
</dbReference>
<evidence type="ECO:0000259" key="5">
    <source>
        <dbReference type="PROSITE" id="PS50042"/>
    </source>
</evidence>
<dbReference type="InterPro" id="IPR036390">
    <property type="entry name" value="WH_DNA-bd_sf"/>
</dbReference>
<accession>A0A7W7CII8</accession>
<gene>
    <name evidence="7" type="ORF">HNR67_007939</name>
</gene>
<comment type="caution">
    <text evidence="7">The sequence shown here is derived from an EMBL/GenBank/DDBJ whole genome shotgun (WGS) entry which is preliminary data.</text>
</comment>
<proteinExistence type="predicted"/>
<evidence type="ECO:0000259" key="6">
    <source>
        <dbReference type="PROSITE" id="PS51063"/>
    </source>
</evidence>
<dbReference type="Pfam" id="PF13545">
    <property type="entry name" value="HTH_Crp_2"/>
    <property type="match status" value="1"/>
</dbReference>
<evidence type="ECO:0000256" key="1">
    <source>
        <dbReference type="ARBA" id="ARBA00023015"/>
    </source>
</evidence>
<dbReference type="InterPro" id="IPR000595">
    <property type="entry name" value="cNMP-bd_dom"/>
</dbReference>
<evidence type="ECO:0000313" key="8">
    <source>
        <dbReference type="Proteomes" id="UP000533598"/>
    </source>
</evidence>
<organism evidence="7 8">
    <name type="scientific">Crossiella cryophila</name>
    <dbReference type="NCBI Taxonomy" id="43355"/>
    <lineage>
        <taxon>Bacteria</taxon>
        <taxon>Bacillati</taxon>
        <taxon>Actinomycetota</taxon>
        <taxon>Actinomycetes</taxon>
        <taxon>Pseudonocardiales</taxon>
        <taxon>Pseudonocardiaceae</taxon>
        <taxon>Crossiella</taxon>
    </lineage>
</organism>
<dbReference type="Gene3D" id="2.60.120.10">
    <property type="entry name" value="Jelly Rolls"/>
    <property type="match status" value="1"/>
</dbReference>
<dbReference type="InterPro" id="IPR050397">
    <property type="entry name" value="Env_Response_Regulators"/>
</dbReference>
<dbReference type="EMBL" id="JACHMH010000001">
    <property type="protein sequence ID" value="MBB4681821.1"/>
    <property type="molecule type" value="Genomic_DNA"/>
</dbReference>
<dbReference type="SUPFAM" id="SSF51206">
    <property type="entry name" value="cAMP-binding domain-like"/>
    <property type="match status" value="1"/>
</dbReference>
<dbReference type="InterPro" id="IPR036388">
    <property type="entry name" value="WH-like_DNA-bd_sf"/>
</dbReference>
<dbReference type="Proteomes" id="UP000533598">
    <property type="component" value="Unassembled WGS sequence"/>
</dbReference>
<dbReference type="RefSeq" id="WP_185008683.1">
    <property type="nucleotide sequence ID" value="NZ_BAAAUI010000082.1"/>
</dbReference>
<keyword evidence="2" id="KW-0238">DNA-binding</keyword>
<dbReference type="SMART" id="SM00100">
    <property type="entry name" value="cNMP"/>
    <property type="match status" value="1"/>
</dbReference>
<keyword evidence="8" id="KW-1185">Reference proteome</keyword>
<dbReference type="InterPro" id="IPR012318">
    <property type="entry name" value="HTH_CRP"/>
</dbReference>
<reference evidence="7 8" key="1">
    <citation type="submission" date="2020-08" db="EMBL/GenBank/DDBJ databases">
        <title>Sequencing the genomes of 1000 actinobacteria strains.</title>
        <authorList>
            <person name="Klenk H.-P."/>
        </authorList>
    </citation>
    <scope>NUCLEOTIDE SEQUENCE [LARGE SCALE GENOMIC DNA]</scope>
    <source>
        <strain evidence="7 8">DSM 44230</strain>
    </source>
</reference>
<feature type="domain" description="HTH crp-type" evidence="6">
    <location>
        <begin position="179"/>
        <end position="252"/>
    </location>
</feature>
<evidence type="ECO:0000256" key="2">
    <source>
        <dbReference type="ARBA" id="ARBA00023125"/>
    </source>
</evidence>
<dbReference type="SUPFAM" id="SSF46785">
    <property type="entry name" value="Winged helix' DNA-binding domain"/>
    <property type="match status" value="1"/>
</dbReference>
<dbReference type="Pfam" id="PF00027">
    <property type="entry name" value="cNMP_binding"/>
    <property type="match status" value="1"/>
</dbReference>
<dbReference type="InterPro" id="IPR018490">
    <property type="entry name" value="cNMP-bd_dom_sf"/>
</dbReference>
<name>A0A7W7CII8_9PSEU</name>
<dbReference type="SMART" id="SM00419">
    <property type="entry name" value="HTH_CRP"/>
    <property type="match status" value="1"/>
</dbReference>
<dbReference type="AlphaFoldDB" id="A0A7W7CII8"/>
<sequence>MDTPGSFVFAARPPLTKPWLAGETMHDNNNPTEPGGHPALGGSCLLRGLPAKQAQSLADELTRTRFLPGIVIHREGDPRADLHVLCDGKVKISQTTGGDVQQLKVVAGPGDLLGDEPYLTPGVHTTTATAATLVTVARISCAALADWAGREPAIGREIQRDHDAAMVAAGQRLADRVSLSATGRLAKLFLLLAHRFGTADNGTVRLKHHLDHTELGDLIGASRQAVHGALAELTRLGLLSTRRRGVVLLDPEALARRIR</sequence>
<feature type="domain" description="Cyclic nucleotide-binding" evidence="5">
    <location>
        <begin position="45"/>
        <end position="144"/>
    </location>
</feature>
<protein>
    <submittedName>
        <fullName evidence="7">CRP-like cAMP-binding protein</fullName>
    </submittedName>
</protein>
<dbReference type="PANTHER" id="PTHR24567">
    <property type="entry name" value="CRP FAMILY TRANSCRIPTIONAL REGULATORY PROTEIN"/>
    <property type="match status" value="1"/>
</dbReference>
<evidence type="ECO:0000313" key="7">
    <source>
        <dbReference type="EMBL" id="MBB4681821.1"/>
    </source>
</evidence>
<dbReference type="GO" id="GO:0003700">
    <property type="term" value="F:DNA-binding transcription factor activity"/>
    <property type="evidence" value="ECO:0007669"/>
    <property type="project" value="TreeGrafter"/>
</dbReference>